<keyword evidence="3 6" id="KW-0812">Transmembrane</keyword>
<evidence type="ECO:0000313" key="9">
    <source>
        <dbReference type="Proteomes" id="UP000193623"/>
    </source>
</evidence>
<dbReference type="PANTHER" id="PTHR22911">
    <property type="entry name" value="ACYL-MALONYL CONDENSING ENZYME-RELATED"/>
    <property type="match status" value="1"/>
</dbReference>
<feature type="transmembrane region" description="Helical" evidence="6">
    <location>
        <begin position="68"/>
        <end position="85"/>
    </location>
</feature>
<evidence type="ECO:0000256" key="2">
    <source>
        <dbReference type="ARBA" id="ARBA00009853"/>
    </source>
</evidence>
<feature type="transmembrane region" description="Helical" evidence="6">
    <location>
        <begin position="182"/>
        <end position="202"/>
    </location>
</feature>
<feature type="transmembrane region" description="Helical" evidence="6">
    <location>
        <begin position="121"/>
        <end position="139"/>
    </location>
</feature>
<keyword evidence="4 6" id="KW-1133">Transmembrane helix</keyword>
<name>A0A1Y5SK09_9RHOB</name>
<reference evidence="8 9" key="1">
    <citation type="submission" date="2017-03" db="EMBL/GenBank/DDBJ databases">
        <authorList>
            <person name="Afonso C.L."/>
            <person name="Miller P.J."/>
            <person name="Scott M.A."/>
            <person name="Spackman E."/>
            <person name="Goraichik I."/>
            <person name="Dimitrov K.M."/>
            <person name="Suarez D.L."/>
            <person name="Swayne D.E."/>
        </authorList>
    </citation>
    <scope>NUCLEOTIDE SEQUENCE [LARGE SCALE GENOMIC DNA]</scope>
    <source>
        <strain evidence="8 9">CECT 8397</strain>
    </source>
</reference>
<dbReference type="GO" id="GO:0016020">
    <property type="term" value="C:membrane"/>
    <property type="evidence" value="ECO:0007669"/>
    <property type="project" value="UniProtKB-SubCell"/>
</dbReference>
<feature type="transmembrane region" description="Helical" evidence="6">
    <location>
        <begin position="7"/>
        <end position="30"/>
    </location>
</feature>
<evidence type="ECO:0000256" key="6">
    <source>
        <dbReference type="SAM" id="Phobius"/>
    </source>
</evidence>
<feature type="transmembrane region" description="Helical" evidence="6">
    <location>
        <begin position="36"/>
        <end position="56"/>
    </location>
</feature>
<dbReference type="InterPro" id="IPR000620">
    <property type="entry name" value="EamA_dom"/>
</dbReference>
<protein>
    <submittedName>
        <fullName evidence="8">Riboflavin transporter</fullName>
    </submittedName>
</protein>
<gene>
    <name evidence="8" type="primary">ribN_7</name>
    <name evidence="8" type="ORF">PSJ8397_02160</name>
</gene>
<feature type="domain" description="EamA" evidence="7">
    <location>
        <begin position="9"/>
        <end position="138"/>
    </location>
</feature>
<dbReference type="RefSeq" id="WP_235000685.1">
    <property type="nucleotide sequence ID" value="NZ_FWFT01000003.1"/>
</dbReference>
<keyword evidence="9" id="KW-1185">Reference proteome</keyword>
<organism evidence="8 9">
    <name type="scientific">Pseudooctadecabacter jejudonensis</name>
    <dbReference type="NCBI Taxonomy" id="1391910"/>
    <lineage>
        <taxon>Bacteria</taxon>
        <taxon>Pseudomonadati</taxon>
        <taxon>Pseudomonadota</taxon>
        <taxon>Alphaproteobacteria</taxon>
        <taxon>Rhodobacterales</taxon>
        <taxon>Paracoccaceae</taxon>
        <taxon>Pseudooctadecabacter</taxon>
    </lineage>
</organism>
<dbReference type="Proteomes" id="UP000193623">
    <property type="component" value="Unassembled WGS sequence"/>
</dbReference>
<dbReference type="EMBL" id="FWFT01000003">
    <property type="protein sequence ID" value="SLN42580.1"/>
    <property type="molecule type" value="Genomic_DNA"/>
</dbReference>
<dbReference type="InterPro" id="IPR037185">
    <property type="entry name" value="EmrE-like"/>
</dbReference>
<sequence length="255" mass="26926">MQATNPNLSILCTLTGMFVLGISDNLIVLVSDTSSLWLFHFARSAVAAPLIVALTLIGMGTIRAQRPFWVLARSFFTATALLIYFGCLAVLPIGVVVAGLFTAPIFVLVFSVLFRGEAVGAFRWIAVGLGFAGALMVVWPQNGNLTWLSVLPILAGVFYAIGAIGTRAWCEGESVLTLTLSYFAILGLYGAVGLAALTLLPIEAAPGAEGWMQRGFVTPDLTMIWVTVAQARLHRGGGLADPRISAGGGLLRGDQ</sequence>
<proteinExistence type="inferred from homology"/>
<comment type="similarity">
    <text evidence="2">Belongs to the drug/metabolite transporter (DMT) superfamily. 10 TMS drug/metabolite exporter (DME) (TC 2.A.7.3) family.</text>
</comment>
<feature type="transmembrane region" description="Helical" evidence="6">
    <location>
        <begin position="91"/>
        <end position="114"/>
    </location>
</feature>
<dbReference type="PANTHER" id="PTHR22911:SF6">
    <property type="entry name" value="SOLUTE CARRIER FAMILY 35 MEMBER G1"/>
    <property type="match status" value="1"/>
</dbReference>
<evidence type="ECO:0000256" key="4">
    <source>
        <dbReference type="ARBA" id="ARBA00022989"/>
    </source>
</evidence>
<evidence type="ECO:0000256" key="1">
    <source>
        <dbReference type="ARBA" id="ARBA00004141"/>
    </source>
</evidence>
<dbReference type="AlphaFoldDB" id="A0A1Y5SK09"/>
<evidence type="ECO:0000313" key="8">
    <source>
        <dbReference type="EMBL" id="SLN42580.1"/>
    </source>
</evidence>
<dbReference type="SUPFAM" id="SSF103481">
    <property type="entry name" value="Multidrug resistance efflux transporter EmrE"/>
    <property type="match status" value="1"/>
</dbReference>
<dbReference type="Pfam" id="PF00892">
    <property type="entry name" value="EamA"/>
    <property type="match status" value="1"/>
</dbReference>
<accession>A0A1Y5SK09</accession>
<keyword evidence="5 6" id="KW-0472">Membrane</keyword>
<evidence type="ECO:0000256" key="3">
    <source>
        <dbReference type="ARBA" id="ARBA00022692"/>
    </source>
</evidence>
<comment type="subcellular location">
    <subcellularLocation>
        <location evidence="1">Membrane</location>
        <topology evidence="1">Multi-pass membrane protein</topology>
    </subcellularLocation>
</comment>
<evidence type="ECO:0000256" key="5">
    <source>
        <dbReference type="ARBA" id="ARBA00023136"/>
    </source>
</evidence>
<evidence type="ECO:0000259" key="7">
    <source>
        <dbReference type="Pfam" id="PF00892"/>
    </source>
</evidence>
<feature type="transmembrane region" description="Helical" evidence="6">
    <location>
        <begin position="145"/>
        <end position="170"/>
    </location>
</feature>